<dbReference type="EMBL" id="VIGC01000015">
    <property type="protein sequence ID" value="TQE95268.1"/>
    <property type="molecule type" value="Genomic_DNA"/>
</dbReference>
<dbReference type="AlphaFoldDB" id="A0A540VES6"/>
<dbReference type="PANTHER" id="PTHR12128:SF51">
    <property type="entry name" value="BLL4205 PROTEIN"/>
    <property type="match status" value="1"/>
</dbReference>
<dbReference type="InterPro" id="IPR002220">
    <property type="entry name" value="DapA-like"/>
</dbReference>
<accession>A0A540VES6</accession>
<dbReference type="GO" id="GO:0008840">
    <property type="term" value="F:4-hydroxy-tetrahydrodipicolinate synthase activity"/>
    <property type="evidence" value="ECO:0007669"/>
    <property type="project" value="TreeGrafter"/>
</dbReference>
<dbReference type="SMART" id="SM01130">
    <property type="entry name" value="DHDPS"/>
    <property type="match status" value="1"/>
</dbReference>
<reference evidence="2 3" key="1">
    <citation type="submission" date="2019-06" db="EMBL/GenBank/DDBJ databases">
        <title>Genome sequence of Litorilinea aerophila BAA-2444.</title>
        <authorList>
            <person name="Maclea K.S."/>
            <person name="Maurais E.G."/>
            <person name="Iannazzi L.C."/>
        </authorList>
    </citation>
    <scope>NUCLEOTIDE SEQUENCE [LARGE SCALE GENOMIC DNA]</scope>
    <source>
        <strain evidence="2 3">ATCC BAA-2444</strain>
    </source>
</reference>
<keyword evidence="3" id="KW-1185">Reference proteome</keyword>
<dbReference type="PANTHER" id="PTHR12128">
    <property type="entry name" value="DIHYDRODIPICOLINATE SYNTHASE"/>
    <property type="match status" value="1"/>
</dbReference>
<comment type="caution">
    <text evidence="2">The sequence shown here is derived from an EMBL/GenBank/DDBJ whole genome shotgun (WGS) entry which is preliminary data.</text>
</comment>
<dbReference type="Proteomes" id="UP000317371">
    <property type="component" value="Unassembled WGS sequence"/>
</dbReference>
<dbReference type="CDD" id="cd00408">
    <property type="entry name" value="DHDPS-like"/>
    <property type="match status" value="1"/>
</dbReference>
<dbReference type="Gene3D" id="3.20.20.70">
    <property type="entry name" value="Aldolase class I"/>
    <property type="match status" value="1"/>
</dbReference>
<evidence type="ECO:0000313" key="2">
    <source>
        <dbReference type="EMBL" id="TQE95268.1"/>
    </source>
</evidence>
<evidence type="ECO:0000256" key="1">
    <source>
        <dbReference type="ARBA" id="ARBA00023239"/>
    </source>
</evidence>
<dbReference type="OrthoDB" id="9770698at2"/>
<dbReference type="InterPro" id="IPR013785">
    <property type="entry name" value="Aldolase_TIM"/>
</dbReference>
<sequence length="353" mass="39265">MTSMPLELAHHLREGQVIPAHPLAIHPDRTLDERHQAALTRYYCDAGVGGLAVGVHTTQFEIHDPKTGLLEPVLSLASQVIDESLTASPRPFVKVAGVIGPTEQALREAALAADLGYHAALVSLAALKEASDEELLHHCRLVAEILPIFGFYLQPAVGGRHLSYRFWRQFVEIPNVVAIKVAPFDRYRTLDVARAVADAGRAEEIALYTGNDDNLVADLLTEYCFGDGKACVRIVGGLLGHWAVWTRTAVQMLERMKEERRQGRLDYRRWLAYGAQVTDANAAFFDAANHFRGCIAGIHEVLRRQGLMQGNWCLNPAECLSPGQAEEIDRVYRAYPHLNDDDFVRANLDRWLA</sequence>
<proteinExistence type="predicted"/>
<gene>
    <name evidence="2" type="ORF">FKZ61_12890</name>
</gene>
<evidence type="ECO:0000313" key="3">
    <source>
        <dbReference type="Proteomes" id="UP000317371"/>
    </source>
</evidence>
<keyword evidence="1" id="KW-0456">Lyase</keyword>
<organism evidence="2 3">
    <name type="scientific">Litorilinea aerophila</name>
    <dbReference type="NCBI Taxonomy" id="1204385"/>
    <lineage>
        <taxon>Bacteria</taxon>
        <taxon>Bacillati</taxon>
        <taxon>Chloroflexota</taxon>
        <taxon>Caldilineae</taxon>
        <taxon>Caldilineales</taxon>
        <taxon>Caldilineaceae</taxon>
        <taxon>Litorilinea</taxon>
    </lineage>
</organism>
<dbReference type="Pfam" id="PF00701">
    <property type="entry name" value="DHDPS"/>
    <property type="match status" value="1"/>
</dbReference>
<name>A0A540VES6_9CHLR</name>
<dbReference type="RefSeq" id="WP_141610546.1">
    <property type="nucleotide sequence ID" value="NZ_VIGC02000015.1"/>
</dbReference>
<protein>
    <submittedName>
        <fullName evidence="2">Dihydrodipicolinate synthase family protein</fullName>
    </submittedName>
</protein>
<dbReference type="SUPFAM" id="SSF51569">
    <property type="entry name" value="Aldolase"/>
    <property type="match status" value="1"/>
</dbReference>
<dbReference type="InParanoid" id="A0A540VES6"/>